<keyword evidence="2" id="KW-1185">Reference proteome</keyword>
<comment type="caution">
    <text evidence="1">The sequence shown here is derived from an EMBL/GenBank/DDBJ whole genome shotgun (WGS) entry which is preliminary data.</text>
</comment>
<reference evidence="2" key="1">
    <citation type="journal article" date="2019" name="Int. J. Syst. Evol. Microbiol.">
        <title>The Global Catalogue of Microorganisms (GCM) 10K type strain sequencing project: providing services to taxonomists for standard genome sequencing and annotation.</title>
        <authorList>
            <consortium name="The Broad Institute Genomics Platform"/>
            <consortium name="The Broad Institute Genome Sequencing Center for Infectious Disease"/>
            <person name="Wu L."/>
            <person name="Ma J."/>
        </authorList>
    </citation>
    <scope>NUCLEOTIDE SEQUENCE [LARGE SCALE GENOMIC DNA]</scope>
    <source>
        <strain evidence="2">JCM 18326</strain>
    </source>
</reference>
<evidence type="ECO:0000313" key="2">
    <source>
        <dbReference type="Proteomes" id="UP001500298"/>
    </source>
</evidence>
<dbReference type="RefSeq" id="WP_345374194.1">
    <property type="nucleotide sequence ID" value="NZ_BAABJX010000056.1"/>
</dbReference>
<evidence type="ECO:0000313" key="1">
    <source>
        <dbReference type="EMBL" id="GAA4847369.1"/>
    </source>
</evidence>
<dbReference type="Proteomes" id="UP001500298">
    <property type="component" value="Unassembled WGS sequence"/>
</dbReference>
<name>A0ABP9DKJ7_9BACT</name>
<sequence length="469" mass="54590">MITAVAGKKLITVYNQKHSKNLSAKEFFEEVFFPVVLDSEKYLFWEKNTPFTQGISKKDPNSPKYKPFYNKSERLNLLQQFHRKVINGQRDASIAIGYSASDEKGYNLTSGLVTDLQRDVSEEEVYCSWIGACLGVTVKGISILFDDSYILLKLLEGWKVYRNLLDDPLNTNLAPNKINSWNGQWLTYCTGKDFDPSYDYASLDNFGFFEEKDEKTIVIRLIEWPRLFFSLSYALPNQHLNSYLYILNKSNTTVGFVPFQLKAGRRIKKVYDQLFPKESYANIKVVEALFGEHILQVAKLGSIGLQALRPEKLKEYFTNESSLKLDKKTLKPKKGETEEEYQDRVDKNSAAYQSKFITYKVYKTWLIAMLSRNKEEITDYTTELARMLHEYRSAGRKTDRVNLLEKELLAAPSKKKFIEALEVIIRSVSDEYLQPIKQLRDEVHLMTNEEFGYFNTLLKFDYSFQERNN</sequence>
<gene>
    <name evidence="1" type="ORF">GCM10023331_35150</name>
</gene>
<proteinExistence type="predicted"/>
<accession>A0ABP9DKJ7</accession>
<organism evidence="1 2">
    <name type="scientific">Algivirga pacifica</name>
    <dbReference type="NCBI Taxonomy" id="1162670"/>
    <lineage>
        <taxon>Bacteria</taxon>
        <taxon>Pseudomonadati</taxon>
        <taxon>Bacteroidota</taxon>
        <taxon>Cytophagia</taxon>
        <taxon>Cytophagales</taxon>
        <taxon>Flammeovirgaceae</taxon>
        <taxon>Algivirga</taxon>
    </lineage>
</organism>
<protein>
    <submittedName>
        <fullName evidence="1">Uncharacterized protein</fullName>
    </submittedName>
</protein>
<dbReference type="EMBL" id="BAABJX010000056">
    <property type="protein sequence ID" value="GAA4847369.1"/>
    <property type="molecule type" value="Genomic_DNA"/>
</dbReference>